<dbReference type="Gene3D" id="3.40.50.300">
    <property type="entry name" value="P-loop containing nucleotide triphosphate hydrolases"/>
    <property type="match status" value="1"/>
</dbReference>
<dbReference type="InterPro" id="IPR027417">
    <property type="entry name" value="P-loop_NTPase"/>
</dbReference>
<dbReference type="RefSeq" id="WP_109967671.1">
    <property type="nucleotide sequence ID" value="NZ_CP176093.1"/>
</dbReference>
<dbReference type="Pfam" id="PF07726">
    <property type="entry name" value="AAA_3"/>
    <property type="match status" value="1"/>
</dbReference>
<dbReference type="Proteomes" id="UP000245657">
    <property type="component" value="Unassembled WGS sequence"/>
</dbReference>
<dbReference type="OrthoDB" id="24581at2157"/>
<keyword evidence="1" id="KW-0547">Nucleotide-binding</keyword>
<dbReference type="InterPro" id="IPR041628">
    <property type="entry name" value="ChlI/MoxR_AAA_lid"/>
</dbReference>
<feature type="domain" description="AAA+ ATPase" evidence="3">
    <location>
        <begin position="46"/>
        <end position="187"/>
    </location>
</feature>
<evidence type="ECO:0000259" key="3">
    <source>
        <dbReference type="SMART" id="SM00382"/>
    </source>
</evidence>
<dbReference type="InterPro" id="IPR003593">
    <property type="entry name" value="AAA+_ATPase"/>
</dbReference>
<evidence type="ECO:0000313" key="5">
    <source>
        <dbReference type="Proteomes" id="UP000245657"/>
    </source>
</evidence>
<dbReference type="GO" id="GO:0005524">
    <property type="term" value="F:ATP binding"/>
    <property type="evidence" value="ECO:0007669"/>
    <property type="project" value="UniProtKB-KW"/>
</dbReference>
<dbReference type="AlphaFoldDB" id="A0A2V2N2L3"/>
<gene>
    <name evidence="4" type="ORF">DK846_04380</name>
</gene>
<comment type="caution">
    <text evidence="4">The sequence shown here is derived from an EMBL/GenBank/DDBJ whole genome shotgun (WGS) entry which is preliminary data.</text>
</comment>
<evidence type="ECO:0000256" key="1">
    <source>
        <dbReference type="ARBA" id="ARBA00022741"/>
    </source>
</evidence>
<reference evidence="4 5" key="1">
    <citation type="submission" date="2018-05" db="EMBL/GenBank/DDBJ databases">
        <title>Draft genome of Methanospirillum lacunae Ki8-1.</title>
        <authorList>
            <person name="Dueholm M.S."/>
            <person name="Nielsen P.H."/>
            <person name="Bakmann L.F."/>
            <person name="Otzen D.E."/>
        </authorList>
    </citation>
    <scope>NUCLEOTIDE SEQUENCE [LARGE SCALE GENOMIC DNA]</scope>
    <source>
        <strain evidence="4 5">Ki8-1</strain>
    </source>
</reference>
<organism evidence="4 5">
    <name type="scientific">Methanospirillum lacunae</name>
    <dbReference type="NCBI Taxonomy" id="668570"/>
    <lineage>
        <taxon>Archaea</taxon>
        <taxon>Methanobacteriati</taxon>
        <taxon>Methanobacteriota</taxon>
        <taxon>Stenosarchaea group</taxon>
        <taxon>Methanomicrobia</taxon>
        <taxon>Methanomicrobiales</taxon>
        <taxon>Methanospirillaceae</taxon>
        <taxon>Methanospirillum</taxon>
    </lineage>
</organism>
<dbReference type="SMART" id="SM00382">
    <property type="entry name" value="AAA"/>
    <property type="match status" value="1"/>
</dbReference>
<dbReference type="SUPFAM" id="SSF52540">
    <property type="entry name" value="P-loop containing nucleoside triphosphate hydrolases"/>
    <property type="match status" value="1"/>
</dbReference>
<dbReference type="CDD" id="cd00009">
    <property type="entry name" value="AAA"/>
    <property type="match status" value="1"/>
</dbReference>
<dbReference type="GO" id="GO:0016887">
    <property type="term" value="F:ATP hydrolysis activity"/>
    <property type="evidence" value="ECO:0007669"/>
    <property type="project" value="InterPro"/>
</dbReference>
<proteinExistence type="predicted"/>
<dbReference type="PANTHER" id="PTHR42759:SF1">
    <property type="entry name" value="MAGNESIUM-CHELATASE SUBUNIT CHLD"/>
    <property type="match status" value="1"/>
</dbReference>
<keyword evidence="2" id="KW-0067">ATP-binding</keyword>
<dbReference type="PIRSF" id="PIRSF002849">
    <property type="entry name" value="AAA_ATPase_chaperone_MoxR_prd"/>
    <property type="match status" value="1"/>
</dbReference>
<dbReference type="InterPro" id="IPR011703">
    <property type="entry name" value="ATPase_AAA-3"/>
</dbReference>
<dbReference type="FunFam" id="3.40.50.300:FF:000640">
    <property type="entry name" value="MoxR family ATPase"/>
    <property type="match status" value="1"/>
</dbReference>
<protein>
    <submittedName>
        <fullName evidence="4">ATPase</fullName>
    </submittedName>
</protein>
<evidence type="ECO:0000313" key="4">
    <source>
        <dbReference type="EMBL" id="PWR74392.1"/>
    </source>
</evidence>
<keyword evidence="5" id="KW-1185">Reference proteome</keyword>
<dbReference type="InterPro" id="IPR050764">
    <property type="entry name" value="CbbQ/NirQ/NorQ/GpvN"/>
</dbReference>
<dbReference type="Pfam" id="PF17863">
    <property type="entry name" value="AAA_lid_2"/>
    <property type="match status" value="1"/>
</dbReference>
<dbReference type="GeneID" id="97549777"/>
<dbReference type="EMBL" id="QGMY01000002">
    <property type="protein sequence ID" value="PWR74392.1"/>
    <property type="molecule type" value="Genomic_DNA"/>
</dbReference>
<accession>A0A2V2N2L3</accession>
<dbReference type="Gene3D" id="1.10.8.80">
    <property type="entry name" value="Magnesium chelatase subunit I, C-Terminal domain"/>
    <property type="match status" value="1"/>
</dbReference>
<dbReference type="PANTHER" id="PTHR42759">
    <property type="entry name" value="MOXR FAMILY PROTEIN"/>
    <property type="match status" value="1"/>
</dbReference>
<sequence>MNEEILALTKEAKQYADLLTPLRDEISRIIVGQHDIVDRLVISLVADGHVLLEGVPGIAKTLLIKTLAQAIDASFSRIQFTPDLLPADITGTKIFNQQSSSFSTVKGPIFSQFVLADEINRAPPKVQSALLEAMQERQVTIQGETFKLPTPFFVLATENPIEHEGTYPLPEAQMDRFMFKIIMGYPSRTEEVTILDRFTEGVKIIPKAVITADTILSIQQFLTRVYADVEIKNYVTSLVDATRSPGRYGLQLSDYIAYGASPRATIFLVLGAKAHALLRGRGYVVPEDVRAIAAEVLRHRIILTYQAEADGITTDSVITQILKSVPVP</sequence>
<name>A0A2V2N2L3_9EURY</name>
<evidence type="ECO:0000256" key="2">
    <source>
        <dbReference type="ARBA" id="ARBA00022840"/>
    </source>
</evidence>